<name>A0A0H4J284_9PROT</name>
<dbReference type="AlphaFoldDB" id="A0A0H4J284"/>
<accession>A0A0H4J284</accession>
<evidence type="ECO:0000313" key="2">
    <source>
        <dbReference type="Proteomes" id="UP000066549"/>
    </source>
</evidence>
<keyword evidence="2" id="KW-1185">Reference proteome</keyword>
<organism evidence="1 2">
    <name type="scientific">Methylophilales bacterium MBRS-H7</name>
    <dbReference type="NCBI Taxonomy" id="1623450"/>
    <lineage>
        <taxon>Bacteria</taxon>
        <taxon>Pseudomonadati</taxon>
        <taxon>Pseudomonadota</taxon>
        <taxon>Betaproteobacteria</taxon>
        <taxon>Nitrosomonadales</taxon>
        <taxon>OM43 clade</taxon>
    </lineage>
</organism>
<evidence type="ECO:0000313" key="1">
    <source>
        <dbReference type="EMBL" id="AKO65838.1"/>
    </source>
</evidence>
<proteinExistence type="predicted"/>
<dbReference type="Proteomes" id="UP000066549">
    <property type="component" value="Chromosome"/>
</dbReference>
<reference evidence="1 2" key="1">
    <citation type="submission" date="2015-03" db="EMBL/GenBank/DDBJ databases">
        <title>Comparative analysis of the OM43 clade including a novel species from Red Sea uncovers genomic and metabolic diversity among marine methylotrophs.</title>
        <authorList>
            <person name="Jimenez-Infante F."/>
            <person name="Ngugi D.K."/>
            <person name="Vinu M."/>
            <person name="Alam I."/>
            <person name="Kamau A."/>
            <person name="Blom J."/>
            <person name="Bajic V.B."/>
            <person name="Stingl U."/>
        </authorList>
    </citation>
    <scope>NUCLEOTIDE SEQUENCE [LARGE SCALE GENOMIC DNA]</scope>
    <source>
        <strain evidence="1 2">MBRSH7</strain>
    </source>
</reference>
<sequence>MIKIQTLNKCFITLIGTFFVFTSFADGMLPEDLPQTDMVDDSVIELDIENQQIYTDPFKRGVTRSPAYATFGEESASDSSRIDDLRHLQDLRYYRVVGIVADEELQMPKILELNPDDFFGDEHQGYYVKIQSKQDLGEIRTVAKNLMVNYNDDLNRYIIIRFNEKNTLSNYDLEYGPFRTKEITVAHCHYLAALTKNKNMNCSQVHQHFVSEQEEMATQNTATVGLSQFALLDFKEKPYDFSLEKLKKMTLEVTVDQLLGPHGFVITNINDNGISVTGLSGNAMFIPVSTFPINIEGSSSASPAPLTPATQ</sequence>
<gene>
    <name evidence="1" type="ORF">VI33_03715</name>
</gene>
<dbReference type="EMBL" id="CP011002">
    <property type="protein sequence ID" value="AKO65838.1"/>
    <property type="molecule type" value="Genomic_DNA"/>
</dbReference>
<protein>
    <submittedName>
        <fullName evidence="1">Uncharacterized protein</fullName>
    </submittedName>
</protein>